<name>A0A9P6JBY0_MORAP</name>
<evidence type="ECO:0000313" key="2">
    <source>
        <dbReference type="EMBL" id="KAF9965506.1"/>
    </source>
</evidence>
<dbReference type="OrthoDB" id="2398536at2759"/>
<sequence>MNVYIVTEMQHSDDYKRPSTEYVIKKVFRVKEEAYEFAHDQQLHSIQENMVEEDSQGRNQPALKTYSRDRHDPSWEVSYTKLMEVFEEILPEPEFDTMASHIRYTVQEHPVV</sequence>
<dbReference type="AlphaFoldDB" id="A0A9P6JBY0"/>
<protein>
    <submittedName>
        <fullName evidence="2">Uncharacterized protein</fullName>
    </submittedName>
</protein>
<keyword evidence="3" id="KW-1185">Reference proteome</keyword>
<comment type="caution">
    <text evidence="2">The sequence shown here is derived from an EMBL/GenBank/DDBJ whole genome shotgun (WGS) entry which is preliminary data.</text>
</comment>
<proteinExistence type="predicted"/>
<dbReference type="Proteomes" id="UP000738359">
    <property type="component" value="Unassembled WGS sequence"/>
</dbReference>
<gene>
    <name evidence="2" type="ORF">BGZ70_004702</name>
</gene>
<evidence type="ECO:0000256" key="1">
    <source>
        <dbReference type="SAM" id="MobiDB-lite"/>
    </source>
</evidence>
<dbReference type="EMBL" id="JAAAHY010000248">
    <property type="protein sequence ID" value="KAF9965506.1"/>
    <property type="molecule type" value="Genomic_DNA"/>
</dbReference>
<evidence type="ECO:0000313" key="3">
    <source>
        <dbReference type="Proteomes" id="UP000738359"/>
    </source>
</evidence>
<reference evidence="2" key="1">
    <citation type="journal article" date="2020" name="Fungal Divers.">
        <title>Resolving the Mortierellaceae phylogeny through synthesis of multi-gene phylogenetics and phylogenomics.</title>
        <authorList>
            <person name="Vandepol N."/>
            <person name="Liber J."/>
            <person name="Desiro A."/>
            <person name="Na H."/>
            <person name="Kennedy M."/>
            <person name="Barry K."/>
            <person name="Grigoriev I.V."/>
            <person name="Miller A.N."/>
            <person name="O'Donnell K."/>
            <person name="Stajich J.E."/>
            <person name="Bonito G."/>
        </authorList>
    </citation>
    <scope>NUCLEOTIDE SEQUENCE</scope>
    <source>
        <strain evidence="2">CK1249</strain>
    </source>
</reference>
<feature type="region of interest" description="Disordered" evidence="1">
    <location>
        <begin position="50"/>
        <end position="69"/>
    </location>
</feature>
<organism evidence="2 3">
    <name type="scientific">Mortierella alpina</name>
    <name type="common">Oleaginous fungus</name>
    <name type="synonym">Mortierella renispora</name>
    <dbReference type="NCBI Taxonomy" id="64518"/>
    <lineage>
        <taxon>Eukaryota</taxon>
        <taxon>Fungi</taxon>
        <taxon>Fungi incertae sedis</taxon>
        <taxon>Mucoromycota</taxon>
        <taxon>Mortierellomycotina</taxon>
        <taxon>Mortierellomycetes</taxon>
        <taxon>Mortierellales</taxon>
        <taxon>Mortierellaceae</taxon>
        <taxon>Mortierella</taxon>
    </lineage>
</organism>
<accession>A0A9P6JBY0</accession>